<keyword evidence="4" id="KW-0963">Cytoplasm</keyword>
<dbReference type="EMBL" id="MIGC01003586">
    <property type="protein sequence ID" value="PHJ19207.1"/>
    <property type="molecule type" value="Genomic_DNA"/>
</dbReference>
<dbReference type="OrthoDB" id="547031at2759"/>
<proteinExistence type="inferred from homology"/>
<feature type="compositionally biased region" description="Acidic residues" evidence="9">
    <location>
        <begin position="559"/>
        <end position="578"/>
    </location>
</feature>
<feature type="region of interest" description="Disordered" evidence="9">
    <location>
        <begin position="61"/>
        <end position="93"/>
    </location>
</feature>
<dbReference type="RefSeq" id="XP_067920909.1">
    <property type="nucleotide sequence ID" value="XM_068067116.1"/>
</dbReference>
<dbReference type="Pfam" id="PF22782">
    <property type="entry name" value="SDE2"/>
    <property type="match status" value="1"/>
</dbReference>
<dbReference type="Pfam" id="PF13297">
    <property type="entry name" value="SDE2_2C"/>
    <property type="match status" value="1"/>
</dbReference>
<evidence type="ECO:0000256" key="5">
    <source>
        <dbReference type="ARBA" id="ARBA00022664"/>
    </source>
</evidence>
<dbReference type="VEuPathDB" id="ToxoDB:CSUI_006966"/>
<feature type="compositionally biased region" description="Basic and acidic residues" evidence="9">
    <location>
        <begin position="599"/>
        <end position="614"/>
    </location>
</feature>
<feature type="compositionally biased region" description="Basic and acidic residues" evidence="9">
    <location>
        <begin position="679"/>
        <end position="704"/>
    </location>
</feature>
<dbReference type="GO" id="GO:0005737">
    <property type="term" value="C:cytoplasm"/>
    <property type="evidence" value="ECO:0007669"/>
    <property type="project" value="UniProtKB-SubCell"/>
</dbReference>
<evidence type="ECO:0000256" key="3">
    <source>
        <dbReference type="ARBA" id="ARBA00008726"/>
    </source>
</evidence>
<evidence type="ECO:0000259" key="10">
    <source>
        <dbReference type="Pfam" id="PF13297"/>
    </source>
</evidence>
<evidence type="ECO:0000256" key="9">
    <source>
        <dbReference type="SAM" id="MobiDB-lite"/>
    </source>
</evidence>
<feature type="domain" description="SDE2-like" evidence="11">
    <location>
        <begin position="417"/>
        <end position="506"/>
    </location>
</feature>
<feature type="compositionally biased region" description="Basic and acidic residues" evidence="9">
    <location>
        <begin position="80"/>
        <end position="90"/>
    </location>
</feature>
<gene>
    <name evidence="12" type="ORF">CSUI_006966</name>
</gene>
<feature type="region of interest" description="Disordered" evidence="9">
    <location>
        <begin position="558"/>
        <end position="716"/>
    </location>
</feature>
<dbReference type="PANTHER" id="PTHR12786">
    <property type="entry name" value="SPLICING FACTOR SF3A-RELATED"/>
    <property type="match status" value="1"/>
</dbReference>
<evidence type="ECO:0000256" key="2">
    <source>
        <dbReference type="ARBA" id="ARBA00004496"/>
    </source>
</evidence>
<evidence type="ECO:0000256" key="8">
    <source>
        <dbReference type="ARBA" id="ARBA00023306"/>
    </source>
</evidence>
<keyword evidence="7" id="KW-0539">Nucleus</keyword>
<dbReference type="PANTHER" id="PTHR12786:SF1">
    <property type="entry name" value="SPLICING REGULATOR SDE2"/>
    <property type="match status" value="1"/>
</dbReference>
<feature type="region of interest" description="Disordered" evidence="9">
    <location>
        <begin position="759"/>
        <end position="782"/>
    </location>
</feature>
<evidence type="ECO:0000259" key="11">
    <source>
        <dbReference type="Pfam" id="PF22782"/>
    </source>
</evidence>
<comment type="subcellular location">
    <subcellularLocation>
        <location evidence="2">Cytoplasm</location>
    </subcellularLocation>
    <subcellularLocation>
        <location evidence="1">Nucleus</location>
    </subcellularLocation>
</comment>
<feature type="domain" description="SDE2/SF3A3 SAP" evidence="10">
    <location>
        <begin position="689"/>
        <end position="761"/>
    </location>
</feature>
<dbReference type="GO" id="GO:0005634">
    <property type="term" value="C:nucleus"/>
    <property type="evidence" value="ECO:0007669"/>
    <property type="project" value="UniProtKB-SubCell"/>
</dbReference>
<keyword evidence="8" id="KW-0131">Cell cycle</keyword>
<keyword evidence="5" id="KW-0507">mRNA processing</keyword>
<evidence type="ECO:0000256" key="4">
    <source>
        <dbReference type="ARBA" id="ARBA00022490"/>
    </source>
</evidence>
<protein>
    <submittedName>
        <fullName evidence="12">Telomere stability silencing protein</fullName>
    </submittedName>
</protein>
<accession>A0A2C6KNT8</accession>
<dbReference type="Proteomes" id="UP000221165">
    <property type="component" value="Unassembled WGS sequence"/>
</dbReference>
<comment type="similarity">
    <text evidence="3">Belongs to the SDE2 family.</text>
</comment>
<name>A0A2C6KNT8_9APIC</name>
<feature type="compositionally biased region" description="Polar residues" evidence="9">
    <location>
        <begin position="301"/>
        <end position="311"/>
    </location>
</feature>
<dbReference type="InterPro" id="IPR053822">
    <property type="entry name" value="SDE2-like_dom"/>
</dbReference>
<dbReference type="GO" id="GO:0008380">
    <property type="term" value="P:RNA splicing"/>
    <property type="evidence" value="ECO:0007669"/>
    <property type="project" value="UniProtKB-KW"/>
</dbReference>
<dbReference type="InterPro" id="IPR051421">
    <property type="entry name" value="RNA_Proc_DNA_Dmg_Regulator"/>
</dbReference>
<evidence type="ECO:0000256" key="7">
    <source>
        <dbReference type="ARBA" id="ARBA00023242"/>
    </source>
</evidence>
<feature type="region of interest" description="Disordered" evidence="9">
    <location>
        <begin position="300"/>
        <end position="333"/>
    </location>
</feature>
<dbReference type="GO" id="GO:0006397">
    <property type="term" value="P:mRNA processing"/>
    <property type="evidence" value="ECO:0007669"/>
    <property type="project" value="UniProtKB-KW"/>
</dbReference>
<sequence>MAERSSVLVLTTSPHPSSRFTCLADEKSIEDIGREVKQSPLIRKEGQQRHDWLQCSSSSFMPHASSHRPLTCHSSLLSSSEREREEDEKGNPLLSLLPTDVMPFLRILHIRPSSLLLRIPSPSSSSLSTDHSGSLVLSLCKVPVLCIPRGERERDVARELFSFFSSSLVGRDSRSILNDASASAPPPFFSSSLVSSAYSSSSSYSLCRMSGEEKGTGDEGIEEWGVETEKGKDVCVDGTDVSIGFYIPAIFFFTVIAYKLQLPSSIRFRLVFGSNQEIQPFTLLPLSAFLLQSSSATSTSWKSGLNRTQQIPGVHTPESGVRRGRSTPSTSLHTPCLFSNRSLFSSDLSSSLSSHSTSLSSCHTLTSFFSCSLDKQHPVSPLSQSSSSSLSSSSSTSSWSSFSLSFPSFEILFLLLGGKGGFGALLKKQRKKQSRASINFDMSRDLSGRRLLHANTVERIKVWLKKKQEEQKAIELLSAQTEGLHIHQEEKKNDVSLDEKFVNHLKDNSLKIPLLLGEGLKNQQRHQQEAEKAVEERQRRLTVQQAKKKNILYFHHDILEEDEEEEEEEENDREDDESSTSTATSFPAQRPRSSSSSHRQGERDFLVQHSAEKKREKRKSKKEKEREEEVKMGDEEEGYQKKSTSSRFSWKMPGLSGRKNSLSSSSAVVCDREDADEDMKEREEEEKERRKKEEREESIRKEAESLDVGKFSSPEELEKAVDPEVMKRKLMLLGWKCGGRPSERASRLFVLKTLREGERPPASVLAKPAGGAGASSSLLRKK</sequence>
<evidence type="ECO:0000256" key="1">
    <source>
        <dbReference type="ARBA" id="ARBA00004123"/>
    </source>
</evidence>
<keyword evidence="13" id="KW-1185">Reference proteome</keyword>
<comment type="caution">
    <text evidence="12">The sequence shown here is derived from an EMBL/GenBank/DDBJ whole genome shotgun (WGS) entry which is preliminary data.</text>
</comment>
<evidence type="ECO:0000256" key="6">
    <source>
        <dbReference type="ARBA" id="ARBA00023187"/>
    </source>
</evidence>
<evidence type="ECO:0000313" key="12">
    <source>
        <dbReference type="EMBL" id="PHJ19207.1"/>
    </source>
</evidence>
<evidence type="ECO:0000313" key="13">
    <source>
        <dbReference type="Proteomes" id="UP000221165"/>
    </source>
</evidence>
<keyword evidence="6" id="KW-0508">mRNA splicing</keyword>
<dbReference type="GeneID" id="94430327"/>
<dbReference type="InterPro" id="IPR025086">
    <property type="entry name" value="SDE2/SF3A3_SAP"/>
</dbReference>
<reference evidence="12 13" key="1">
    <citation type="journal article" date="2017" name="Int. J. Parasitol.">
        <title>The genome of the protozoan parasite Cystoisospora suis and a reverse vaccinology approach to identify vaccine candidates.</title>
        <authorList>
            <person name="Palmieri N."/>
            <person name="Shrestha A."/>
            <person name="Ruttkowski B."/>
            <person name="Beck T."/>
            <person name="Vogl C."/>
            <person name="Tomley F."/>
            <person name="Blake D.P."/>
            <person name="Joachim A."/>
        </authorList>
    </citation>
    <scope>NUCLEOTIDE SEQUENCE [LARGE SCALE GENOMIC DNA]</scope>
    <source>
        <strain evidence="12 13">Wien I</strain>
    </source>
</reference>
<dbReference type="AlphaFoldDB" id="A0A2C6KNT8"/>
<organism evidence="12 13">
    <name type="scientific">Cystoisospora suis</name>
    <dbReference type="NCBI Taxonomy" id="483139"/>
    <lineage>
        <taxon>Eukaryota</taxon>
        <taxon>Sar</taxon>
        <taxon>Alveolata</taxon>
        <taxon>Apicomplexa</taxon>
        <taxon>Conoidasida</taxon>
        <taxon>Coccidia</taxon>
        <taxon>Eucoccidiorida</taxon>
        <taxon>Eimeriorina</taxon>
        <taxon>Sarcocystidae</taxon>
        <taxon>Cystoisospora</taxon>
    </lineage>
</organism>
<feature type="compositionally biased region" description="Basic and acidic residues" evidence="9">
    <location>
        <begin position="622"/>
        <end position="633"/>
    </location>
</feature>